<dbReference type="Proteomes" id="UP000807115">
    <property type="component" value="Chromosome 10"/>
</dbReference>
<name>A0A921U2N2_SORBI</name>
<gene>
    <name evidence="1" type="ORF">BDA96_10G321500</name>
</gene>
<dbReference type="EMBL" id="CM027689">
    <property type="protein sequence ID" value="KAG0515953.1"/>
    <property type="molecule type" value="Genomic_DNA"/>
</dbReference>
<dbReference type="AlphaFoldDB" id="A0A921U2N2"/>
<organism evidence="1 2">
    <name type="scientific">Sorghum bicolor</name>
    <name type="common">Sorghum</name>
    <name type="synonym">Sorghum vulgare</name>
    <dbReference type="NCBI Taxonomy" id="4558"/>
    <lineage>
        <taxon>Eukaryota</taxon>
        <taxon>Viridiplantae</taxon>
        <taxon>Streptophyta</taxon>
        <taxon>Embryophyta</taxon>
        <taxon>Tracheophyta</taxon>
        <taxon>Spermatophyta</taxon>
        <taxon>Magnoliopsida</taxon>
        <taxon>Liliopsida</taxon>
        <taxon>Poales</taxon>
        <taxon>Poaceae</taxon>
        <taxon>PACMAD clade</taxon>
        <taxon>Panicoideae</taxon>
        <taxon>Andropogonodae</taxon>
        <taxon>Andropogoneae</taxon>
        <taxon>Sorghinae</taxon>
        <taxon>Sorghum</taxon>
    </lineage>
</organism>
<evidence type="ECO:0000313" key="2">
    <source>
        <dbReference type="Proteomes" id="UP000807115"/>
    </source>
</evidence>
<reference evidence="1" key="1">
    <citation type="journal article" date="2019" name="BMC Genomics">
        <title>A new reference genome for Sorghum bicolor reveals high levels of sequence similarity between sweet and grain genotypes: implications for the genetics of sugar metabolism.</title>
        <authorList>
            <person name="Cooper E.A."/>
            <person name="Brenton Z.W."/>
            <person name="Flinn B.S."/>
            <person name="Jenkins J."/>
            <person name="Shu S."/>
            <person name="Flowers D."/>
            <person name="Luo F."/>
            <person name="Wang Y."/>
            <person name="Xia P."/>
            <person name="Barry K."/>
            <person name="Daum C."/>
            <person name="Lipzen A."/>
            <person name="Yoshinaga Y."/>
            <person name="Schmutz J."/>
            <person name="Saski C."/>
            <person name="Vermerris W."/>
            <person name="Kresovich S."/>
        </authorList>
    </citation>
    <scope>NUCLEOTIDE SEQUENCE</scope>
</reference>
<comment type="caution">
    <text evidence="1">The sequence shown here is derived from an EMBL/GenBank/DDBJ whole genome shotgun (WGS) entry which is preliminary data.</text>
</comment>
<protein>
    <submittedName>
        <fullName evidence="1">Uncharacterized protein</fullName>
    </submittedName>
</protein>
<sequence>MEIFIIASWHIWMQRNNFIFYRGRPSFISWKTSFYEEAKLQAFRLSEEKQHAFLLRLDSLS</sequence>
<reference evidence="1" key="2">
    <citation type="submission" date="2020-10" db="EMBL/GenBank/DDBJ databases">
        <authorList>
            <person name="Cooper E.A."/>
            <person name="Brenton Z.W."/>
            <person name="Flinn B.S."/>
            <person name="Jenkins J."/>
            <person name="Shu S."/>
            <person name="Flowers D."/>
            <person name="Luo F."/>
            <person name="Wang Y."/>
            <person name="Xia P."/>
            <person name="Barry K."/>
            <person name="Daum C."/>
            <person name="Lipzen A."/>
            <person name="Yoshinaga Y."/>
            <person name="Schmutz J."/>
            <person name="Saski C."/>
            <person name="Vermerris W."/>
            <person name="Kresovich S."/>
        </authorList>
    </citation>
    <scope>NUCLEOTIDE SEQUENCE</scope>
</reference>
<accession>A0A921U2N2</accession>
<proteinExistence type="predicted"/>
<evidence type="ECO:0000313" key="1">
    <source>
        <dbReference type="EMBL" id="KAG0515953.1"/>
    </source>
</evidence>